<evidence type="ECO:0000256" key="3">
    <source>
        <dbReference type="ARBA" id="ARBA00022692"/>
    </source>
</evidence>
<proteinExistence type="inferred from homology"/>
<keyword evidence="9" id="KW-1185">Reference proteome</keyword>
<dbReference type="GO" id="GO:0015171">
    <property type="term" value="F:amino acid transmembrane transporter activity"/>
    <property type="evidence" value="ECO:0007669"/>
    <property type="project" value="TreeGrafter"/>
</dbReference>
<dbReference type="AlphaFoldDB" id="A0AAW1NSP2"/>
<keyword evidence="5 6" id="KW-0472">Membrane</keyword>
<sequence length="567" mass="60029">MKKVLGPSALTLLCLGHIVGSGIFVLTGVAARTLAGPAVVISYAVGAVVAGLAALAYAELGTEFPLAGASFNYVLATFGEFPAWLTVMTMAADSILGGGAMARSWSSYLAVMFRQRSDFFQIPAGPFHLDFVAAGATIVITIILVSGTFNTAAVNAVGKAALLTMIGIVLTLSFQHADARNWEDFFPFGVRGVFNGASVIYFSYGGYNACCSFAEEAKNPARDLPIALFTSLGFSTVLYILMTCAITLMVPWQLIDLAAPFSEAFITLGLRWAAELVSVGAVIAIGSVLMVSMMATTREFLVMARHNLIPGWLAEVHPTLGTPYRVTIAYGCIKATMALLTDFETLAKMTSVGTMFVTGMVASCLLWRRYYAANSDQPVVPPLWRFASVIASAFGFAASFSFGLPVWAWAAALGCWAAAALSFYTLPQVNKPKVGFEVPLVPVLMSISILGSSVLMMSLGRLALLRFAVVFGLVLVLYFVYGVHSAARHAAEVSEVVASRLSEEGSHLKRNSKGEVIVIESTVEAGPSGIVAVRAGATEDSVHSTDSGESAIRPQTSLETESLLPHA</sequence>
<dbReference type="InterPro" id="IPR002293">
    <property type="entry name" value="AA/rel_permease1"/>
</dbReference>
<dbReference type="Proteomes" id="UP001465755">
    <property type="component" value="Unassembled WGS sequence"/>
</dbReference>
<feature type="transmembrane region" description="Helical" evidence="6">
    <location>
        <begin position="346"/>
        <end position="367"/>
    </location>
</feature>
<feature type="transmembrane region" description="Helical" evidence="6">
    <location>
        <begin position="438"/>
        <end position="457"/>
    </location>
</feature>
<feature type="transmembrane region" description="Helical" evidence="6">
    <location>
        <begin position="272"/>
        <end position="295"/>
    </location>
</feature>
<dbReference type="GO" id="GO:0005886">
    <property type="term" value="C:plasma membrane"/>
    <property type="evidence" value="ECO:0007669"/>
    <property type="project" value="TreeGrafter"/>
</dbReference>
<name>A0AAW1NSP2_9CHLO</name>
<evidence type="ECO:0000259" key="7">
    <source>
        <dbReference type="Pfam" id="PF13906"/>
    </source>
</evidence>
<feature type="transmembrane region" description="Helical" evidence="6">
    <location>
        <begin position="463"/>
        <end position="481"/>
    </location>
</feature>
<keyword evidence="3 6" id="KW-0812">Transmembrane</keyword>
<comment type="caution">
    <text evidence="8">The sequence shown here is derived from an EMBL/GenBank/DDBJ whole genome shotgun (WGS) entry which is preliminary data.</text>
</comment>
<feature type="transmembrane region" description="Helical" evidence="6">
    <location>
        <begin position="70"/>
        <end position="89"/>
    </location>
</feature>
<feature type="transmembrane region" description="Helical" evidence="6">
    <location>
        <begin position="406"/>
        <end position="426"/>
    </location>
</feature>
<evidence type="ECO:0000256" key="6">
    <source>
        <dbReference type="SAM" id="Phobius"/>
    </source>
</evidence>
<evidence type="ECO:0000256" key="5">
    <source>
        <dbReference type="ARBA" id="ARBA00023136"/>
    </source>
</evidence>
<evidence type="ECO:0000256" key="1">
    <source>
        <dbReference type="ARBA" id="ARBA00004141"/>
    </source>
</evidence>
<reference evidence="8 9" key="1">
    <citation type="journal article" date="2024" name="Nat. Commun.">
        <title>Phylogenomics reveals the evolutionary origins of lichenization in chlorophyte algae.</title>
        <authorList>
            <person name="Puginier C."/>
            <person name="Libourel C."/>
            <person name="Otte J."/>
            <person name="Skaloud P."/>
            <person name="Haon M."/>
            <person name="Grisel S."/>
            <person name="Petersen M."/>
            <person name="Berrin J.G."/>
            <person name="Delaux P.M."/>
            <person name="Dal Grande F."/>
            <person name="Keller J."/>
        </authorList>
    </citation>
    <scope>NUCLEOTIDE SEQUENCE [LARGE SCALE GENOMIC DNA]</scope>
    <source>
        <strain evidence="8 9">SAG 2036</strain>
    </source>
</reference>
<feature type="domain" description="Cationic amino acid transporter C-terminal" evidence="7">
    <location>
        <begin position="436"/>
        <end position="485"/>
    </location>
</feature>
<accession>A0AAW1NSP2</accession>
<organism evidence="8 9">
    <name type="scientific">Symbiochloris irregularis</name>
    <dbReference type="NCBI Taxonomy" id="706552"/>
    <lineage>
        <taxon>Eukaryota</taxon>
        <taxon>Viridiplantae</taxon>
        <taxon>Chlorophyta</taxon>
        <taxon>core chlorophytes</taxon>
        <taxon>Trebouxiophyceae</taxon>
        <taxon>Trebouxiales</taxon>
        <taxon>Trebouxiaceae</taxon>
        <taxon>Symbiochloris</taxon>
    </lineage>
</organism>
<dbReference type="Gene3D" id="1.20.1740.10">
    <property type="entry name" value="Amino acid/polyamine transporter I"/>
    <property type="match status" value="1"/>
</dbReference>
<feature type="transmembrane region" description="Helical" evidence="6">
    <location>
        <begin position="185"/>
        <end position="204"/>
    </location>
</feature>
<evidence type="ECO:0000313" key="8">
    <source>
        <dbReference type="EMBL" id="KAK9790353.1"/>
    </source>
</evidence>
<protein>
    <recommendedName>
        <fullName evidence="7">Cationic amino acid transporter C-terminal domain-containing protein</fullName>
    </recommendedName>
</protein>
<dbReference type="EMBL" id="JALJOQ010000193">
    <property type="protein sequence ID" value="KAK9790353.1"/>
    <property type="molecule type" value="Genomic_DNA"/>
</dbReference>
<dbReference type="Pfam" id="PF13906">
    <property type="entry name" value="AA_permease_C"/>
    <property type="match status" value="1"/>
</dbReference>
<keyword evidence="4 6" id="KW-1133">Transmembrane helix</keyword>
<evidence type="ECO:0000313" key="9">
    <source>
        <dbReference type="Proteomes" id="UP001465755"/>
    </source>
</evidence>
<evidence type="ECO:0000256" key="2">
    <source>
        <dbReference type="ARBA" id="ARBA00008572"/>
    </source>
</evidence>
<dbReference type="InterPro" id="IPR029485">
    <property type="entry name" value="CAT_C"/>
</dbReference>
<feature type="transmembrane region" description="Helical" evidence="6">
    <location>
        <begin position="36"/>
        <end position="58"/>
    </location>
</feature>
<dbReference type="PANTHER" id="PTHR43243">
    <property type="entry name" value="INNER MEMBRANE TRANSPORTER YGJI-RELATED"/>
    <property type="match status" value="1"/>
</dbReference>
<gene>
    <name evidence="8" type="ORF">WJX73_001011</name>
</gene>
<comment type="subcellular location">
    <subcellularLocation>
        <location evidence="1">Membrane</location>
        <topology evidence="1">Multi-pass membrane protein</topology>
    </subcellularLocation>
</comment>
<dbReference type="Pfam" id="PF13520">
    <property type="entry name" value="AA_permease_2"/>
    <property type="match status" value="1"/>
</dbReference>
<evidence type="ECO:0000256" key="4">
    <source>
        <dbReference type="ARBA" id="ARBA00022989"/>
    </source>
</evidence>
<feature type="transmembrane region" description="Helical" evidence="6">
    <location>
        <begin position="152"/>
        <end position="173"/>
    </location>
</feature>
<comment type="similarity">
    <text evidence="2">Belongs to the amino acid-polyamine-organocation (APC) superfamily. Cationic amino acid transporter (CAT) (TC 2.A.3.3) family.</text>
</comment>
<feature type="transmembrane region" description="Helical" evidence="6">
    <location>
        <begin position="125"/>
        <end position="146"/>
    </location>
</feature>
<dbReference type="PANTHER" id="PTHR43243:SF41">
    <property type="entry name" value="CATIONIC AMINO ACID TRANSPORTER 7, CHLOROPLASTIC"/>
    <property type="match status" value="1"/>
</dbReference>
<feature type="transmembrane region" description="Helical" evidence="6">
    <location>
        <begin position="224"/>
        <end position="251"/>
    </location>
</feature>
<feature type="transmembrane region" description="Helical" evidence="6">
    <location>
        <begin position="379"/>
        <end position="400"/>
    </location>
</feature>